<protein>
    <submittedName>
        <fullName evidence="1">Bifunctional 5'-methylthioadenosine/S-adenosylhomocysteine nucleosidase/phosphatase</fullName>
    </submittedName>
</protein>
<organism evidence="1">
    <name type="scientific">Clostridioides difficile</name>
    <name type="common">Peptoclostridium difficile</name>
    <dbReference type="NCBI Taxonomy" id="1496"/>
    <lineage>
        <taxon>Bacteria</taxon>
        <taxon>Bacillati</taxon>
        <taxon>Bacillota</taxon>
        <taxon>Clostridia</taxon>
        <taxon>Peptostreptococcales</taxon>
        <taxon>Peptostreptococcaceae</taxon>
        <taxon>Clostridioides</taxon>
    </lineage>
</organism>
<proteinExistence type="predicted"/>
<sequence>MNPKLKIFNMVISTEVCHHDVTQDTLTEFHSWLKTVFFEANCELIKISEMAVKKTNQEETVFWGRILAGEAFITNKGRKKINEKEAYLHLIASSHIFYTIIK</sequence>
<accession>A0A6N3B807</accession>
<dbReference type="GO" id="GO:0009116">
    <property type="term" value="P:nucleoside metabolic process"/>
    <property type="evidence" value="ECO:0007669"/>
    <property type="project" value="InterPro"/>
</dbReference>
<dbReference type="Gene3D" id="3.40.50.1580">
    <property type="entry name" value="Nucleoside phosphorylase domain"/>
    <property type="match status" value="1"/>
</dbReference>
<dbReference type="RefSeq" id="WP_004454222.1">
    <property type="nucleotide sequence ID" value="NZ_CP022524.1"/>
</dbReference>
<dbReference type="InterPro" id="IPR035994">
    <property type="entry name" value="Nucleoside_phosphorylase_sf"/>
</dbReference>
<evidence type="ECO:0000313" key="1">
    <source>
        <dbReference type="EMBL" id="VYU00022.1"/>
    </source>
</evidence>
<name>A0A6N3B807_CLODI</name>
<dbReference type="AlphaFoldDB" id="A0A6N3B807"/>
<dbReference type="EMBL" id="CACRUR010000004">
    <property type="protein sequence ID" value="VYU00022.1"/>
    <property type="molecule type" value="Genomic_DNA"/>
</dbReference>
<reference evidence="1" key="1">
    <citation type="submission" date="2019-11" db="EMBL/GenBank/DDBJ databases">
        <authorList>
            <person name="Feng L."/>
        </authorList>
    </citation>
    <scope>NUCLEOTIDE SEQUENCE</scope>
    <source>
        <strain evidence="1">PdifficileLFYP43</strain>
    </source>
</reference>
<dbReference type="SUPFAM" id="SSF53167">
    <property type="entry name" value="Purine and uridine phosphorylases"/>
    <property type="match status" value="1"/>
</dbReference>
<gene>
    <name evidence="1" type="ORF">PDLFYP43_02405</name>
</gene>
<dbReference type="GO" id="GO:0003824">
    <property type="term" value="F:catalytic activity"/>
    <property type="evidence" value="ECO:0007669"/>
    <property type="project" value="InterPro"/>
</dbReference>